<dbReference type="Pfam" id="PF08282">
    <property type="entry name" value="Hydrolase_3"/>
    <property type="match status" value="1"/>
</dbReference>
<dbReference type="eggNOG" id="COG0561">
    <property type="taxonomic scope" value="Bacteria"/>
</dbReference>
<dbReference type="PANTHER" id="PTHR10000">
    <property type="entry name" value="PHOSPHOSERINE PHOSPHATASE"/>
    <property type="match status" value="1"/>
</dbReference>
<dbReference type="GO" id="GO:0000287">
    <property type="term" value="F:magnesium ion binding"/>
    <property type="evidence" value="ECO:0007669"/>
    <property type="project" value="TreeGrafter"/>
</dbReference>
<evidence type="ECO:0000313" key="2">
    <source>
        <dbReference type="Proteomes" id="UP000016368"/>
    </source>
</evidence>
<reference evidence="1 2" key="1">
    <citation type="journal article" date="2011" name="EMBO J.">
        <title>Structural diversity of bacterial flagellar motors.</title>
        <authorList>
            <person name="Chen S."/>
            <person name="Beeby M."/>
            <person name="Murphy G.E."/>
            <person name="Leadbetter J.R."/>
            <person name="Hendrixson D.R."/>
            <person name="Briegel A."/>
            <person name="Li Z."/>
            <person name="Shi J."/>
            <person name="Tocheva E.I."/>
            <person name="Muller A."/>
            <person name="Dobro M.J."/>
            <person name="Jensen G.J."/>
        </authorList>
    </citation>
    <scope>NUCLEOTIDE SEQUENCE [LARGE SCALE GENOMIC DNA]</scope>
    <source>
        <strain evidence="1 2">ATCC 19624</strain>
    </source>
</reference>
<proteinExistence type="predicted"/>
<dbReference type="AlphaFoldDB" id="F3KU68"/>
<dbReference type="GO" id="GO:0005829">
    <property type="term" value="C:cytosol"/>
    <property type="evidence" value="ECO:0007669"/>
    <property type="project" value="TreeGrafter"/>
</dbReference>
<dbReference type="PANTHER" id="PTHR10000:SF8">
    <property type="entry name" value="HAD SUPERFAMILY HYDROLASE-LIKE, TYPE 3"/>
    <property type="match status" value="1"/>
</dbReference>
<dbReference type="Gene3D" id="3.40.50.1000">
    <property type="entry name" value="HAD superfamily/HAD-like"/>
    <property type="match status" value="1"/>
</dbReference>
<dbReference type="GO" id="GO:0016791">
    <property type="term" value="F:phosphatase activity"/>
    <property type="evidence" value="ECO:0007669"/>
    <property type="project" value="TreeGrafter"/>
</dbReference>
<dbReference type="Gene3D" id="3.90.1070.10">
    <property type="match status" value="1"/>
</dbReference>
<dbReference type="InterPro" id="IPR036412">
    <property type="entry name" value="HAD-like_sf"/>
</dbReference>
<keyword evidence="1" id="KW-0378">Hydrolase</keyword>
<accession>F3KU68</accession>
<keyword evidence="2" id="KW-1185">Reference proteome</keyword>
<dbReference type="Proteomes" id="UP000016368">
    <property type="component" value="Unassembled WGS sequence"/>
</dbReference>
<dbReference type="EMBL" id="AEGR01000060">
    <property type="protein sequence ID" value="EGI76618.1"/>
    <property type="molecule type" value="Genomic_DNA"/>
</dbReference>
<sequence length="266" mass="29540">MTALPTLLALPTWPAEERRRITGVLTDIDDTLTSEGAITPDARQALDDLREAGISVIPVTGRPIGWSAPHARSWPVQAIVAENGSAAWVDGGTRKIYQQDEATRRRNHERLQTVAQRVLREVPGAMLAQDSAGRETDIAIDHSEFTQLPPESIAHAVRLMQAEGLNATVSSIHINGWIGTHDKWSGARWIVRELLGRELDQELDQWVYIGDSTNDQLMFQQFRHSVGVANIARFLPELTHRPRYLAAGERGAGFTELAQALLQHRS</sequence>
<dbReference type="NCBIfam" id="TIGR01484">
    <property type="entry name" value="HAD-SF-IIB"/>
    <property type="match status" value="1"/>
</dbReference>
<evidence type="ECO:0000313" key="1">
    <source>
        <dbReference type="EMBL" id="EGI76618.1"/>
    </source>
</evidence>
<dbReference type="InterPro" id="IPR006379">
    <property type="entry name" value="HAD-SF_hydro_IIB"/>
</dbReference>
<gene>
    <name evidence="1" type="ORF">HGR_10000</name>
</gene>
<name>F3KU68_9BURK</name>
<protein>
    <submittedName>
        <fullName evidence="1">HAD-superfamily hydrolase, subfamily IIB</fullName>
    </submittedName>
</protein>
<dbReference type="RefSeq" id="WP_006298066.1">
    <property type="nucleotide sequence ID" value="NZ_AEGR01000060.1"/>
</dbReference>
<dbReference type="STRING" id="887062.HGR_10000"/>
<dbReference type="OrthoDB" id="5292903at2"/>
<dbReference type="InterPro" id="IPR023214">
    <property type="entry name" value="HAD_sf"/>
</dbReference>
<organism evidence="1 2">
    <name type="scientific">Hylemonella gracilis ATCC 19624</name>
    <dbReference type="NCBI Taxonomy" id="887062"/>
    <lineage>
        <taxon>Bacteria</taxon>
        <taxon>Pseudomonadati</taxon>
        <taxon>Pseudomonadota</taxon>
        <taxon>Betaproteobacteria</taxon>
        <taxon>Burkholderiales</taxon>
        <taxon>Comamonadaceae</taxon>
        <taxon>Hylemonella</taxon>
    </lineage>
</organism>
<comment type="caution">
    <text evidence="1">The sequence shown here is derived from an EMBL/GenBank/DDBJ whole genome shotgun (WGS) entry which is preliminary data.</text>
</comment>
<dbReference type="SUPFAM" id="SSF56784">
    <property type="entry name" value="HAD-like"/>
    <property type="match status" value="1"/>
</dbReference>